<dbReference type="InterPro" id="IPR029375">
    <property type="entry name" value="CFAP141"/>
</dbReference>
<keyword evidence="3" id="KW-1185">Reference proteome</keyword>
<feature type="compositionally biased region" description="Basic and acidic residues" evidence="1">
    <location>
        <begin position="15"/>
        <end position="29"/>
    </location>
</feature>
<dbReference type="AlphaFoldDB" id="A0A9D3P7I4"/>
<reference evidence="2 3" key="1">
    <citation type="submission" date="2021-06" db="EMBL/GenBank/DDBJ databases">
        <title>Chromosome-level genome assembly of the red-tail catfish (Hemibagrus wyckioides).</title>
        <authorList>
            <person name="Shao F."/>
        </authorList>
    </citation>
    <scope>NUCLEOTIDE SEQUENCE [LARGE SCALE GENOMIC DNA]</scope>
    <source>
        <strain evidence="2">EC202008001</strain>
        <tissue evidence="2">Blood</tissue>
    </source>
</reference>
<proteinExistence type="predicted"/>
<evidence type="ECO:0000313" key="3">
    <source>
        <dbReference type="Proteomes" id="UP000824219"/>
    </source>
</evidence>
<evidence type="ECO:0000313" key="2">
    <source>
        <dbReference type="EMBL" id="KAG7336041.1"/>
    </source>
</evidence>
<feature type="compositionally biased region" description="Polar residues" evidence="1">
    <location>
        <begin position="1"/>
        <end position="14"/>
    </location>
</feature>
<gene>
    <name evidence="2" type="ORF">KOW79_000734</name>
</gene>
<comment type="caution">
    <text evidence="2">The sequence shown here is derived from an EMBL/GenBank/DDBJ whole genome shotgun (WGS) entry which is preliminary data.</text>
</comment>
<organism evidence="2 3">
    <name type="scientific">Hemibagrus wyckioides</name>
    <dbReference type="NCBI Taxonomy" id="337641"/>
    <lineage>
        <taxon>Eukaryota</taxon>
        <taxon>Metazoa</taxon>
        <taxon>Chordata</taxon>
        <taxon>Craniata</taxon>
        <taxon>Vertebrata</taxon>
        <taxon>Euteleostomi</taxon>
        <taxon>Actinopterygii</taxon>
        <taxon>Neopterygii</taxon>
        <taxon>Teleostei</taxon>
        <taxon>Ostariophysi</taxon>
        <taxon>Siluriformes</taxon>
        <taxon>Bagridae</taxon>
        <taxon>Hemibagrus</taxon>
    </lineage>
</organism>
<dbReference type="Pfam" id="PF15104">
    <property type="entry name" value="CFAP141"/>
    <property type="match status" value="1"/>
</dbReference>
<protein>
    <submittedName>
        <fullName evidence="2">Uncharacterized protein</fullName>
    </submittedName>
</protein>
<evidence type="ECO:0000256" key="1">
    <source>
        <dbReference type="SAM" id="MobiDB-lite"/>
    </source>
</evidence>
<dbReference type="EMBL" id="JAHKSW010000001">
    <property type="protein sequence ID" value="KAG7336041.1"/>
    <property type="molecule type" value="Genomic_DNA"/>
</dbReference>
<dbReference type="Proteomes" id="UP000824219">
    <property type="component" value="Linkage Group LG01"/>
</dbReference>
<accession>A0A9D3P7I4</accession>
<name>A0A9D3P7I4_9TELE</name>
<sequence>MPSQSEQRVRNTIVQREKDKTEGAEKRTGKLAHMERIRKVSYRPEFEEASQTGFAKALLRQELVRQRETKLAHVALILVRREALRRVLEEERQLYAKEFSQKGLAIFQQRI</sequence>
<feature type="region of interest" description="Disordered" evidence="1">
    <location>
        <begin position="1"/>
        <end position="29"/>
    </location>
</feature>